<dbReference type="Pfam" id="PF14019">
    <property type="entry name" value="DUF4235"/>
    <property type="match status" value="1"/>
</dbReference>
<proteinExistence type="predicted"/>
<dbReference type="EMBL" id="PYYB01000001">
    <property type="protein sequence ID" value="PTL60195.1"/>
    <property type="molecule type" value="Genomic_DNA"/>
</dbReference>
<feature type="transmembrane region" description="Helical" evidence="1">
    <location>
        <begin position="12"/>
        <end position="32"/>
    </location>
</feature>
<name>A0A2T4ULV8_9ACTN</name>
<evidence type="ECO:0000313" key="2">
    <source>
        <dbReference type="EMBL" id="PTL60195.1"/>
    </source>
</evidence>
<protein>
    <recommendedName>
        <fullName evidence="4">DUF4235 domain-containing protein</fullName>
    </recommendedName>
</protein>
<evidence type="ECO:0000256" key="1">
    <source>
        <dbReference type="SAM" id="Phobius"/>
    </source>
</evidence>
<dbReference type="Proteomes" id="UP000240739">
    <property type="component" value="Unassembled WGS sequence"/>
</dbReference>
<sequence length="97" mass="10283">MGRLLYKPFGIVFSVLAGKIAAKLFTAIWAALDKDASDGRPPRPTEPNAPVGKAIAATAIEAATYAGTRAAFDRAGVRTFHYLTGVWAGPKPPKSKR</sequence>
<dbReference type="RefSeq" id="WP_107568840.1">
    <property type="nucleotide sequence ID" value="NZ_PYYB01000001.1"/>
</dbReference>
<keyword evidence="1" id="KW-0472">Membrane</keyword>
<comment type="caution">
    <text evidence="2">The sequence shown here is derived from an EMBL/GenBank/DDBJ whole genome shotgun (WGS) entry which is preliminary data.</text>
</comment>
<dbReference type="InterPro" id="IPR025329">
    <property type="entry name" value="DUF4235"/>
</dbReference>
<keyword evidence="3" id="KW-1185">Reference proteome</keyword>
<keyword evidence="1" id="KW-1133">Transmembrane helix</keyword>
<reference evidence="2 3" key="1">
    <citation type="submission" date="2018-03" db="EMBL/GenBank/DDBJ databases">
        <title>Aquarubrobacter algicola gen. nov., sp. nov., a novel actinobacterium isolated from shallow eutrophic lake during the end of cyanobacterial harmful algal blooms.</title>
        <authorList>
            <person name="Chun S.J."/>
        </authorList>
    </citation>
    <scope>NUCLEOTIDE SEQUENCE [LARGE SCALE GENOMIC DNA]</scope>
    <source>
        <strain evidence="2 3">Seoho-28</strain>
    </source>
</reference>
<keyword evidence="1" id="KW-0812">Transmembrane</keyword>
<gene>
    <name evidence="2" type="ORF">C7Y72_11385</name>
</gene>
<evidence type="ECO:0000313" key="3">
    <source>
        <dbReference type="Proteomes" id="UP000240739"/>
    </source>
</evidence>
<evidence type="ECO:0008006" key="4">
    <source>
        <dbReference type="Google" id="ProtNLM"/>
    </source>
</evidence>
<accession>A0A2T4ULV8</accession>
<dbReference type="OrthoDB" id="5244650at2"/>
<organism evidence="2 3">
    <name type="scientific">Paraconexibacter algicola</name>
    <dbReference type="NCBI Taxonomy" id="2133960"/>
    <lineage>
        <taxon>Bacteria</taxon>
        <taxon>Bacillati</taxon>
        <taxon>Actinomycetota</taxon>
        <taxon>Thermoleophilia</taxon>
        <taxon>Solirubrobacterales</taxon>
        <taxon>Paraconexibacteraceae</taxon>
        <taxon>Paraconexibacter</taxon>
    </lineage>
</organism>
<dbReference type="AlphaFoldDB" id="A0A2T4ULV8"/>